<keyword evidence="2" id="KW-1185">Reference proteome</keyword>
<organism evidence="1 2">
    <name type="scientific">Clitoria ternatea</name>
    <name type="common">Butterfly pea</name>
    <dbReference type="NCBI Taxonomy" id="43366"/>
    <lineage>
        <taxon>Eukaryota</taxon>
        <taxon>Viridiplantae</taxon>
        <taxon>Streptophyta</taxon>
        <taxon>Embryophyta</taxon>
        <taxon>Tracheophyta</taxon>
        <taxon>Spermatophyta</taxon>
        <taxon>Magnoliopsida</taxon>
        <taxon>eudicotyledons</taxon>
        <taxon>Gunneridae</taxon>
        <taxon>Pentapetalae</taxon>
        <taxon>rosids</taxon>
        <taxon>fabids</taxon>
        <taxon>Fabales</taxon>
        <taxon>Fabaceae</taxon>
        <taxon>Papilionoideae</taxon>
        <taxon>50 kb inversion clade</taxon>
        <taxon>NPAAA clade</taxon>
        <taxon>indigoferoid/millettioid clade</taxon>
        <taxon>Phaseoleae</taxon>
        <taxon>Clitoria</taxon>
    </lineage>
</organism>
<dbReference type="EMBL" id="JAYKXN010000006">
    <property type="protein sequence ID" value="KAK7278305.1"/>
    <property type="molecule type" value="Genomic_DNA"/>
</dbReference>
<accession>A0AAN9IIB6</accession>
<proteinExistence type="predicted"/>
<protein>
    <submittedName>
        <fullName evidence="1">Uncharacterized protein</fullName>
    </submittedName>
</protein>
<dbReference type="AlphaFoldDB" id="A0AAN9IIB6"/>
<dbReference type="Proteomes" id="UP001359559">
    <property type="component" value="Unassembled WGS sequence"/>
</dbReference>
<gene>
    <name evidence="1" type="ORF">RJT34_23331</name>
</gene>
<name>A0AAN9IIB6_CLITE</name>
<evidence type="ECO:0000313" key="1">
    <source>
        <dbReference type="EMBL" id="KAK7278305.1"/>
    </source>
</evidence>
<reference evidence="1 2" key="1">
    <citation type="submission" date="2024-01" db="EMBL/GenBank/DDBJ databases">
        <title>The genomes of 5 underutilized Papilionoideae crops provide insights into root nodulation and disease resistance.</title>
        <authorList>
            <person name="Yuan L."/>
        </authorList>
    </citation>
    <scope>NUCLEOTIDE SEQUENCE [LARGE SCALE GENOMIC DNA]</scope>
    <source>
        <strain evidence="1">LY-2023</strain>
        <tissue evidence="1">Leaf</tissue>
    </source>
</reference>
<sequence>MFNVSIVLLLNDQSKEHGLFYFVMLLPLVFTLVSKDGTFELSFFNLDSSSNRYIGIWFKNILIRAIVWCVKSERSDPFRQLVLTSHFTLHS</sequence>
<comment type="caution">
    <text evidence="1">The sequence shown here is derived from an EMBL/GenBank/DDBJ whole genome shotgun (WGS) entry which is preliminary data.</text>
</comment>
<evidence type="ECO:0000313" key="2">
    <source>
        <dbReference type="Proteomes" id="UP001359559"/>
    </source>
</evidence>